<keyword evidence="2" id="KW-1185">Reference proteome</keyword>
<reference evidence="1" key="2">
    <citation type="submission" date="2024-03" db="EMBL/GenBank/DDBJ databases">
        <title>The Genome Sequence of Enterococcus sp. DIV0242b.</title>
        <authorList>
            <consortium name="The Broad Institute Genomics Platform"/>
            <consortium name="The Broad Institute Microbial Omics Core"/>
            <consortium name="The Broad Institute Genomic Center for Infectious Diseases"/>
            <person name="Earl A."/>
            <person name="Manson A."/>
            <person name="Gilmore M."/>
            <person name="Schwartman J."/>
            <person name="Shea T."/>
            <person name="Abouelleil A."/>
            <person name="Cao P."/>
            <person name="Chapman S."/>
            <person name="Cusick C."/>
            <person name="Young S."/>
            <person name="Neafsey D."/>
            <person name="Nusbaum C."/>
            <person name="Birren B."/>
        </authorList>
    </citation>
    <scope>NUCLEOTIDE SEQUENCE</scope>
    <source>
        <strain evidence="1">9E7_DIV0242</strain>
    </source>
</reference>
<dbReference type="Proteomes" id="UP000195141">
    <property type="component" value="Chromosome"/>
</dbReference>
<organism evidence="1 2">
    <name type="scientific">Candidatus Enterococcus clewellii</name>
    <dbReference type="NCBI Taxonomy" id="1834193"/>
    <lineage>
        <taxon>Bacteria</taxon>
        <taxon>Bacillati</taxon>
        <taxon>Bacillota</taxon>
        <taxon>Bacilli</taxon>
        <taxon>Lactobacillales</taxon>
        <taxon>Enterococcaceae</taxon>
        <taxon>Enterococcus</taxon>
    </lineage>
</organism>
<evidence type="ECO:0000313" key="1">
    <source>
        <dbReference type="EMBL" id="WYJ88393.1"/>
    </source>
</evidence>
<sequence>MYEYDETNDKGMAISVYQEASGSFCVIPDFMQFIYIYSNDRLLSKMIIEENGVVLNVYILFTG</sequence>
<proteinExistence type="predicted"/>
<protein>
    <submittedName>
        <fullName evidence="1">Uncharacterized protein</fullName>
    </submittedName>
</protein>
<reference evidence="1" key="1">
    <citation type="submission" date="2017-05" db="EMBL/GenBank/DDBJ databases">
        <authorList>
            <consortium name="The Broad Institute Genomics Platform"/>
            <consortium name="The Broad Institute Genomic Center for Infectious Diseases"/>
            <person name="Earl A."/>
            <person name="Manson A."/>
            <person name="Schwartman J."/>
            <person name="Gilmore M."/>
            <person name="Abouelleil A."/>
            <person name="Cao P."/>
            <person name="Chapman S."/>
            <person name="Cusick C."/>
            <person name="Shea T."/>
            <person name="Young S."/>
            <person name="Neafsey D."/>
            <person name="Nusbaum C."/>
            <person name="Birren B."/>
        </authorList>
    </citation>
    <scope>NUCLEOTIDE SEQUENCE</scope>
    <source>
        <strain evidence="1">9E7_DIV0242</strain>
    </source>
</reference>
<dbReference type="AlphaFoldDB" id="A0AAQ3XZC3"/>
<dbReference type="EMBL" id="CP147247">
    <property type="protein sequence ID" value="WYJ88393.1"/>
    <property type="molecule type" value="Genomic_DNA"/>
</dbReference>
<evidence type="ECO:0000313" key="2">
    <source>
        <dbReference type="Proteomes" id="UP000195141"/>
    </source>
</evidence>
<name>A0AAQ3XZC3_9ENTE</name>
<accession>A0AAQ3XZC3</accession>
<gene>
    <name evidence="1" type="ORF">A5888_000112</name>
</gene>